<gene>
    <name evidence="2" type="ORF">MNB_SV-13-2105</name>
</gene>
<dbReference type="PANTHER" id="PTHR12526">
    <property type="entry name" value="GLYCOSYLTRANSFERASE"/>
    <property type="match status" value="1"/>
</dbReference>
<reference evidence="2" key="1">
    <citation type="submission" date="2016-10" db="EMBL/GenBank/DDBJ databases">
        <authorList>
            <person name="de Groot N.N."/>
        </authorList>
    </citation>
    <scope>NUCLEOTIDE SEQUENCE</scope>
</reference>
<dbReference type="Pfam" id="PF13692">
    <property type="entry name" value="Glyco_trans_1_4"/>
    <property type="match status" value="1"/>
</dbReference>
<sequence length="381" mass="43261">MSKILIRDIIDTDKKVITICSNTSWYIYNFRAGLIEALQKKYRVVLIAPKDDYSNRLKILGCEYHNIEIDNKGTNPINDMKLMYSFYRLYREIKPDMLLIYTIKPNIYGGMVSKLLNIPTLNVIAGLGTVFLNDNISSKLARGLYKTSLYKNRVLFENEDDCNEFLDKNLVKQEQVRLIPGSGINTELFQPKVGLVGDDSSMVFLLIARLIKDKGIVEYIEAIESIRLDYPEVKFKLLGSYYEGNPSAISKDEVNRWVEDGTVEYLGYTDAVLEEIQKADCIVLPSYREGLSRVLLEAASMSKPIITTDVTGCRDVVNDGENGYLVPLKDSGALATAMEKMIALSKIERIEMGRKGRVKVINEFDEKIVIKHYLNIISSEL</sequence>
<dbReference type="PANTHER" id="PTHR12526:SF638">
    <property type="entry name" value="SPORE COAT PROTEIN SA"/>
    <property type="match status" value="1"/>
</dbReference>
<dbReference type="EMBL" id="FPHM01000084">
    <property type="protein sequence ID" value="SFV64344.1"/>
    <property type="molecule type" value="Genomic_DNA"/>
</dbReference>
<dbReference type="EC" id="2.4.1.-" evidence="2"/>
<protein>
    <submittedName>
        <fullName evidence="2">Lipid carrier: UDP-N-acetylgalactosaminyltransferase / Alpha-1,3-N-acetylgalactosamine transferase PglA Putative glycosyltransferase</fullName>
        <ecNumber evidence="2">2.4.1.-</ecNumber>
    </submittedName>
</protein>
<dbReference type="SUPFAM" id="SSF53756">
    <property type="entry name" value="UDP-Glycosyltransferase/glycogen phosphorylase"/>
    <property type="match status" value="1"/>
</dbReference>
<organism evidence="2">
    <name type="scientific">hydrothermal vent metagenome</name>
    <dbReference type="NCBI Taxonomy" id="652676"/>
    <lineage>
        <taxon>unclassified sequences</taxon>
        <taxon>metagenomes</taxon>
        <taxon>ecological metagenomes</taxon>
    </lineage>
</organism>
<accession>A0A1W1CEZ8</accession>
<keyword evidence="2" id="KW-0328">Glycosyltransferase</keyword>
<feature type="domain" description="Glycosyltransferase subfamily 4-like N-terminal" evidence="1">
    <location>
        <begin position="29"/>
        <end position="155"/>
    </location>
</feature>
<name>A0A1W1CEZ8_9ZZZZ</name>
<dbReference type="AlphaFoldDB" id="A0A1W1CEZ8"/>
<evidence type="ECO:0000313" key="2">
    <source>
        <dbReference type="EMBL" id="SFV64344.1"/>
    </source>
</evidence>
<proteinExistence type="predicted"/>
<keyword evidence="2" id="KW-0808">Transferase</keyword>
<evidence type="ECO:0000259" key="1">
    <source>
        <dbReference type="Pfam" id="PF13477"/>
    </source>
</evidence>
<dbReference type="CDD" id="cd03808">
    <property type="entry name" value="GT4_CapM-like"/>
    <property type="match status" value="1"/>
</dbReference>
<dbReference type="InterPro" id="IPR028098">
    <property type="entry name" value="Glyco_trans_4-like_N"/>
</dbReference>
<dbReference type="Gene3D" id="3.40.50.2000">
    <property type="entry name" value="Glycogen Phosphorylase B"/>
    <property type="match status" value="2"/>
</dbReference>
<dbReference type="Pfam" id="PF13477">
    <property type="entry name" value="Glyco_trans_4_2"/>
    <property type="match status" value="1"/>
</dbReference>
<dbReference type="GO" id="GO:0016757">
    <property type="term" value="F:glycosyltransferase activity"/>
    <property type="evidence" value="ECO:0007669"/>
    <property type="project" value="UniProtKB-KW"/>
</dbReference>